<dbReference type="PROSITE" id="PS00216">
    <property type="entry name" value="SUGAR_TRANSPORT_1"/>
    <property type="match status" value="1"/>
</dbReference>
<sequence length="573" mass="60316">MTRGEALLILFLGMVFSVAGLPTHCDRVVPMWCQHIPSQVQKQSLAGRSAGRTGCDLMVARCGALRGGTGRSGTEGGWSRGTLYLIVGNTMCGLLRGFDTGIIAGALLLISSAFHLEDSPGQLGIIATSATIGAVLGTAIAGRVADTLGRKRALLLGAVLSCLGSCVCTAASTVSALLVGRVVSGVAFGFYSTAVNVHLAECAAPASRGALLTLPQVAVSSGIALSYLYSVIVILWGGGFRAMLAASSVMSVGVAFSVWLMPESPRWLLQEGRGEDAKEALCQLRGGPTKAVELEWSELASSTRRSEVASAGDKGGRSVGKGGWGLHALFRERSVVRSLAVCCTLQALQQLSGINAIIYFTPQVLQEAGTCSMFTTLLPSLRRHPSACSLLATLASYLPKLPAILLAMYLVDRVGRRMLLLTMMPPLAGSLAALAVSLSLPQSCWYRSQMALLSLSVYGIFFVLSLGPMPNMITGELLPTDARGAGMSVSVGVQWVLSSLVSVSFPILCSSIGTGPTFMCYSAIMACGWFFVLLCLPETSGVSLESLQLLEKEKERKRTATLTKRCKRCKARA</sequence>
<feature type="transmembrane region" description="Helical" evidence="8">
    <location>
        <begin position="153"/>
        <end position="172"/>
    </location>
</feature>
<feature type="transmembrane region" description="Helical" evidence="8">
    <location>
        <begin position="123"/>
        <end position="141"/>
    </location>
</feature>
<organism evidence="11">
    <name type="scientific">Hemiselmis andersenii</name>
    <name type="common">Cryptophyte alga</name>
    <dbReference type="NCBI Taxonomy" id="464988"/>
    <lineage>
        <taxon>Eukaryota</taxon>
        <taxon>Cryptophyceae</taxon>
        <taxon>Cryptomonadales</taxon>
        <taxon>Hemiselmidaceae</taxon>
        <taxon>Hemiselmis</taxon>
    </lineage>
</organism>
<dbReference type="GO" id="GO:0022857">
    <property type="term" value="F:transmembrane transporter activity"/>
    <property type="evidence" value="ECO:0007669"/>
    <property type="project" value="InterPro"/>
</dbReference>
<dbReference type="PANTHER" id="PTHR48020:SF35">
    <property type="entry name" value="SUGAR TRANSPORTER"/>
    <property type="match status" value="1"/>
</dbReference>
<keyword evidence="3 7" id="KW-0813">Transport</keyword>
<feature type="transmembrane region" description="Helical" evidence="8">
    <location>
        <begin position="520"/>
        <end position="539"/>
    </location>
</feature>
<dbReference type="InterPro" id="IPR020846">
    <property type="entry name" value="MFS_dom"/>
</dbReference>
<feature type="transmembrane region" description="Helical" evidence="8">
    <location>
        <begin position="390"/>
        <end position="411"/>
    </location>
</feature>
<evidence type="ECO:0000256" key="3">
    <source>
        <dbReference type="ARBA" id="ARBA00022448"/>
    </source>
</evidence>
<feature type="chain" id="PRO_5031246315" description="Major facilitator superfamily (MFS) profile domain-containing protein" evidence="9">
    <location>
        <begin position="21"/>
        <end position="573"/>
    </location>
</feature>
<dbReference type="NCBIfam" id="TIGR00879">
    <property type="entry name" value="SP"/>
    <property type="match status" value="1"/>
</dbReference>
<evidence type="ECO:0000256" key="5">
    <source>
        <dbReference type="ARBA" id="ARBA00022989"/>
    </source>
</evidence>
<dbReference type="InterPro" id="IPR050814">
    <property type="entry name" value="Myo-inositol_Transporter"/>
</dbReference>
<feature type="domain" description="Major facilitator superfamily (MFS) profile" evidence="10">
    <location>
        <begin position="85"/>
        <end position="540"/>
    </location>
</feature>
<dbReference type="InterPro" id="IPR005828">
    <property type="entry name" value="MFS_sugar_transport-like"/>
</dbReference>
<feature type="signal peptide" evidence="9">
    <location>
        <begin position="1"/>
        <end position="20"/>
    </location>
</feature>
<dbReference type="AlphaFoldDB" id="A0A7S1EFB2"/>
<evidence type="ECO:0000256" key="9">
    <source>
        <dbReference type="SAM" id="SignalP"/>
    </source>
</evidence>
<evidence type="ECO:0000256" key="2">
    <source>
        <dbReference type="ARBA" id="ARBA00010992"/>
    </source>
</evidence>
<evidence type="ECO:0000259" key="10">
    <source>
        <dbReference type="PROSITE" id="PS50850"/>
    </source>
</evidence>
<dbReference type="PANTHER" id="PTHR48020">
    <property type="entry name" value="PROTON MYO-INOSITOL COTRANSPORTER"/>
    <property type="match status" value="1"/>
</dbReference>
<comment type="subcellular location">
    <subcellularLocation>
        <location evidence="1">Membrane</location>
        <topology evidence="1">Multi-pass membrane protein</topology>
    </subcellularLocation>
</comment>
<reference evidence="11" key="1">
    <citation type="submission" date="2021-01" db="EMBL/GenBank/DDBJ databases">
        <authorList>
            <person name="Corre E."/>
            <person name="Pelletier E."/>
            <person name="Niang G."/>
            <person name="Scheremetjew M."/>
            <person name="Finn R."/>
            <person name="Kale V."/>
            <person name="Holt S."/>
            <person name="Cochrane G."/>
            <person name="Meng A."/>
            <person name="Brown T."/>
            <person name="Cohen L."/>
        </authorList>
    </citation>
    <scope>NUCLEOTIDE SEQUENCE</scope>
    <source>
        <strain evidence="11">CCMP644</strain>
    </source>
</reference>
<comment type="similarity">
    <text evidence="2 7">Belongs to the major facilitator superfamily. Sugar transporter (TC 2.A.1.1) family.</text>
</comment>
<evidence type="ECO:0000256" key="8">
    <source>
        <dbReference type="SAM" id="Phobius"/>
    </source>
</evidence>
<dbReference type="InterPro" id="IPR005829">
    <property type="entry name" value="Sugar_transporter_CS"/>
</dbReference>
<dbReference type="Gene3D" id="1.20.1250.20">
    <property type="entry name" value="MFS general substrate transporter like domains"/>
    <property type="match status" value="1"/>
</dbReference>
<evidence type="ECO:0000256" key="1">
    <source>
        <dbReference type="ARBA" id="ARBA00004141"/>
    </source>
</evidence>
<proteinExistence type="inferred from homology"/>
<dbReference type="InterPro" id="IPR003663">
    <property type="entry name" value="Sugar/inositol_transpt"/>
</dbReference>
<keyword evidence="4 8" id="KW-0812">Transmembrane</keyword>
<dbReference type="GO" id="GO:0016020">
    <property type="term" value="C:membrane"/>
    <property type="evidence" value="ECO:0007669"/>
    <property type="project" value="UniProtKB-SubCell"/>
</dbReference>
<accession>A0A7S1EFB2</accession>
<evidence type="ECO:0000256" key="4">
    <source>
        <dbReference type="ARBA" id="ARBA00022692"/>
    </source>
</evidence>
<evidence type="ECO:0000256" key="6">
    <source>
        <dbReference type="ARBA" id="ARBA00023136"/>
    </source>
</evidence>
<gene>
    <name evidence="11" type="ORF">HAND00432_LOCUS24253</name>
</gene>
<dbReference type="Pfam" id="PF00083">
    <property type="entry name" value="Sugar_tr"/>
    <property type="match status" value="1"/>
</dbReference>
<feature type="transmembrane region" description="Helical" evidence="8">
    <location>
        <begin position="417"/>
        <end position="438"/>
    </location>
</feature>
<dbReference type="PROSITE" id="PS50850">
    <property type="entry name" value="MFS"/>
    <property type="match status" value="1"/>
</dbReference>
<keyword evidence="6 8" id="KW-0472">Membrane</keyword>
<feature type="transmembrane region" description="Helical" evidence="8">
    <location>
        <begin position="450"/>
        <end position="469"/>
    </location>
</feature>
<dbReference type="PRINTS" id="PR00171">
    <property type="entry name" value="SUGRTRNSPORT"/>
</dbReference>
<name>A0A7S1EFB2_HEMAN</name>
<dbReference type="InterPro" id="IPR036259">
    <property type="entry name" value="MFS_trans_sf"/>
</dbReference>
<dbReference type="EMBL" id="HBFX01040243">
    <property type="protein sequence ID" value="CAD8973252.1"/>
    <property type="molecule type" value="Transcribed_RNA"/>
</dbReference>
<protein>
    <recommendedName>
        <fullName evidence="10">Major facilitator superfamily (MFS) profile domain-containing protein</fullName>
    </recommendedName>
</protein>
<evidence type="ECO:0000313" key="11">
    <source>
        <dbReference type="EMBL" id="CAD8973252.1"/>
    </source>
</evidence>
<keyword evidence="5 8" id="KW-1133">Transmembrane helix</keyword>
<evidence type="ECO:0000256" key="7">
    <source>
        <dbReference type="RuleBase" id="RU003346"/>
    </source>
</evidence>
<dbReference type="SUPFAM" id="SSF103473">
    <property type="entry name" value="MFS general substrate transporter"/>
    <property type="match status" value="1"/>
</dbReference>
<feature type="transmembrane region" description="Helical" evidence="8">
    <location>
        <begin position="211"/>
        <end position="236"/>
    </location>
</feature>
<keyword evidence="9" id="KW-0732">Signal</keyword>